<dbReference type="SUPFAM" id="SSF51556">
    <property type="entry name" value="Metallo-dependent hydrolases"/>
    <property type="match status" value="1"/>
</dbReference>
<feature type="domain" description="Adenosine deaminase" evidence="10">
    <location>
        <begin position="274"/>
        <end position="501"/>
    </location>
</feature>
<dbReference type="Pfam" id="PF00962">
    <property type="entry name" value="A_deaminase"/>
    <property type="match status" value="1"/>
</dbReference>
<dbReference type="Proteomes" id="UP000292957">
    <property type="component" value="Unassembled WGS sequence"/>
</dbReference>
<dbReference type="OrthoDB" id="7202371at2759"/>
<accession>A0A4Q9N4A7</accession>
<dbReference type="AlphaFoldDB" id="A0A4Q9N4A7"/>
<keyword evidence="5" id="KW-0964">Secreted</keyword>
<dbReference type="PANTHER" id="PTHR11409">
    <property type="entry name" value="ADENOSINE DEAMINASE"/>
    <property type="match status" value="1"/>
</dbReference>
<dbReference type="InterPro" id="IPR006330">
    <property type="entry name" value="Ado/ade_deaminase"/>
</dbReference>
<evidence type="ECO:0000256" key="4">
    <source>
        <dbReference type="ARBA" id="ARBA00012784"/>
    </source>
</evidence>
<protein>
    <recommendedName>
        <fullName evidence="4">adenosine deaminase</fullName>
        <ecNumber evidence="4">3.5.4.4</ecNumber>
    </recommendedName>
</protein>
<keyword evidence="6" id="KW-0479">Metal-binding</keyword>
<dbReference type="GO" id="GO:0006154">
    <property type="term" value="P:adenosine catabolic process"/>
    <property type="evidence" value="ECO:0007669"/>
    <property type="project" value="TreeGrafter"/>
</dbReference>
<dbReference type="PANTHER" id="PTHR11409:SF39">
    <property type="entry name" value="ADENOSINE DEAMINASE 2"/>
    <property type="match status" value="1"/>
</dbReference>
<gene>
    <name evidence="11" type="ORF">BD311DRAFT_679677</name>
</gene>
<evidence type="ECO:0000259" key="10">
    <source>
        <dbReference type="Pfam" id="PF00962"/>
    </source>
</evidence>
<organism evidence="11">
    <name type="scientific">Dichomitus squalens</name>
    <dbReference type="NCBI Taxonomy" id="114155"/>
    <lineage>
        <taxon>Eukaryota</taxon>
        <taxon>Fungi</taxon>
        <taxon>Dikarya</taxon>
        <taxon>Basidiomycota</taxon>
        <taxon>Agaricomycotina</taxon>
        <taxon>Agaricomycetes</taxon>
        <taxon>Polyporales</taxon>
        <taxon>Polyporaceae</taxon>
        <taxon>Dichomitus</taxon>
    </lineage>
</organism>
<evidence type="ECO:0000256" key="7">
    <source>
        <dbReference type="ARBA" id="ARBA00022729"/>
    </source>
</evidence>
<dbReference type="GO" id="GO:0005576">
    <property type="term" value="C:extracellular region"/>
    <property type="evidence" value="ECO:0007669"/>
    <property type="project" value="UniProtKB-SubCell"/>
</dbReference>
<name>A0A4Q9N4A7_9APHY</name>
<evidence type="ECO:0000256" key="3">
    <source>
        <dbReference type="ARBA" id="ARBA00006083"/>
    </source>
</evidence>
<evidence type="ECO:0000256" key="2">
    <source>
        <dbReference type="ARBA" id="ARBA00004613"/>
    </source>
</evidence>
<evidence type="ECO:0000256" key="8">
    <source>
        <dbReference type="ARBA" id="ARBA00022801"/>
    </source>
</evidence>
<comment type="similarity">
    <text evidence="3">Belongs to the metallo-dependent hydrolases superfamily. Adenosine and AMP deaminases family. ADGF subfamily.</text>
</comment>
<dbReference type="InterPro" id="IPR001365">
    <property type="entry name" value="A_deaminase_dom"/>
</dbReference>
<proteinExistence type="inferred from homology"/>
<evidence type="ECO:0000256" key="6">
    <source>
        <dbReference type="ARBA" id="ARBA00022723"/>
    </source>
</evidence>
<keyword evidence="8 11" id="KW-0378">Hydrolase</keyword>
<dbReference type="Gene3D" id="3.20.20.140">
    <property type="entry name" value="Metal-dependent hydrolases"/>
    <property type="match status" value="1"/>
</dbReference>
<dbReference type="GO" id="GO:0046872">
    <property type="term" value="F:metal ion binding"/>
    <property type="evidence" value="ECO:0007669"/>
    <property type="project" value="UniProtKB-KW"/>
</dbReference>
<sequence length="531" mass="60713">MEEYLAKRQNLIQEDRARRVDQNAVHRSSPDEIRADELIRRIRKEEGETIWGKQQLHGSEQLFPGMEFLTSREKILGTKVYDVLSHMPKGGLLHLHLGMVVRVDKVLQMGLKYPAMHVRTSTLLTADNFTTVLPIFRALPQNDWTTHASLTDPLYVPDSWVPIQKARNNFSEALGGPEGFDRWVTDWMVINPSEAYGTHNSPDKIWSKFYATSMVSEGLIFFLPLWEEYVREVFLSSLEDGIYYTEPRCMFGEKFMIGADGKKNVPHHEWLRVYDRVIASVKTTLRNPSVFLGSKLIYSVVRNLSLEDMEWHLDNCLALKREFPHLIAGFDLVGHEDSLKPLIYYAEPFLRFLEKQKELGVHVPFIFHAGETLGDGSAADMNLYDAILLGTKRIGHGFSLIKHPRLMELCKEQKICVEVCPISNEILRYCGSMPMHPLPALMNQGVHVALCSDDPAVFGNMGLSFDFFQIFVASDIHGLGTLRELVWDSIRYSGLDEDEKGHAFAMLEGQWNTFVKFILDKYSKDTARGQP</sequence>
<dbReference type="EC" id="3.5.4.4" evidence="4"/>
<dbReference type="FunFam" id="3.20.20.140:FF:000017">
    <property type="entry name" value="Adenosine deaminase 2"/>
    <property type="match status" value="1"/>
</dbReference>
<dbReference type="GO" id="GO:0046103">
    <property type="term" value="P:inosine biosynthetic process"/>
    <property type="evidence" value="ECO:0007669"/>
    <property type="project" value="TreeGrafter"/>
</dbReference>
<reference evidence="11" key="1">
    <citation type="submission" date="2019-01" db="EMBL/GenBank/DDBJ databases">
        <title>Draft genome sequences of three monokaryotic isolates of the white-rot basidiomycete fungus Dichomitus squalens.</title>
        <authorList>
            <consortium name="DOE Joint Genome Institute"/>
            <person name="Lopez S.C."/>
            <person name="Andreopoulos B."/>
            <person name="Pangilinan J."/>
            <person name="Lipzen A."/>
            <person name="Riley R."/>
            <person name="Ahrendt S."/>
            <person name="Ng V."/>
            <person name="Barry K."/>
            <person name="Daum C."/>
            <person name="Grigoriev I.V."/>
            <person name="Hilden K.S."/>
            <person name="Makela M.R."/>
            <person name="de Vries R.P."/>
        </authorList>
    </citation>
    <scope>NUCLEOTIDE SEQUENCE [LARGE SCALE GENOMIC DNA]</scope>
    <source>
        <strain evidence="11">OM18370.1</strain>
    </source>
</reference>
<keyword evidence="7" id="KW-0732">Signal</keyword>
<comment type="subcellular location">
    <subcellularLocation>
        <location evidence="2">Secreted</location>
    </subcellularLocation>
</comment>
<evidence type="ECO:0000256" key="9">
    <source>
        <dbReference type="ARBA" id="ARBA00047764"/>
    </source>
</evidence>
<evidence type="ECO:0000256" key="5">
    <source>
        <dbReference type="ARBA" id="ARBA00022525"/>
    </source>
</evidence>
<dbReference type="GO" id="GO:0004000">
    <property type="term" value="F:adenosine deaminase activity"/>
    <property type="evidence" value="ECO:0007669"/>
    <property type="project" value="TreeGrafter"/>
</dbReference>
<comment type="catalytic activity">
    <reaction evidence="9">
        <text>adenosine + H2O + H(+) = inosine + NH4(+)</text>
        <dbReference type="Rhea" id="RHEA:24408"/>
        <dbReference type="ChEBI" id="CHEBI:15377"/>
        <dbReference type="ChEBI" id="CHEBI:15378"/>
        <dbReference type="ChEBI" id="CHEBI:16335"/>
        <dbReference type="ChEBI" id="CHEBI:17596"/>
        <dbReference type="ChEBI" id="CHEBI:28938"/>
        <dbReference type="EC" id="3.5.4.4"/>
    </reaction>
</comment>
<comment type="cofactor">
    <cofactor evidence="1">
        <name>Zn(2+)</name>
        <dbReference type="ChEBI" id="CHEBI:29105"/>
    </cofactor>
</comment>
<evidence type="ECO:0000256" key="1">
    <source>
        <dbReference type="ARBA" id="ARBA00001947"/>
    </source>
</evidence>
<evidence type="ECO:0000313" key="11">
    <source>
        <dbReference type="EMBL" id="TBU35454.1"/>
    </source>
</evidence>
<dbReference type="InterPro" id="IPR032466">
    <property type="entry name" value="Metal_Hydrolase"/>
</dbReference>
<dbReference type="EMBL" id="ML143386">
    <property type="protein sequence ID" value="TBU35454.1"/>
    <property type="molecule type" value="Genomic_DNA"/>
</dbReference>